<dbReference type="SUPFAM" id="SSF54631">
    <property type="entry name" value="CBS-domain pair"/>
    <property type="match status" value="1"/>
</dbReference>
<dbReference type="AlphaFoldDB" id="A0A3B1A393"/>
<dbReference type="EMBL" id="UOFV01000145">
    <property type="protein sequence ID" value="VAW98551.1"/>
    <property type="molecule type" value="Genomic_DNA"/>
</dbReference>
<dbReference type="PROSITE" id="PS51371">
    <property type="entry name" value="CBS"/>
    <property type="match status" value="1"/>
</dbReference>
<dbReference type="InterPro" id="IPR046342">
    <property type="entry name" value="CBS_dom_sf"/>
</dbReference>
<keyword evidence="2" id="KW-0808">Transferase</keyword>
<dbReference type="PANTHER" id="PTHR22572">
    <property type="entry name" value="SUGAR-1-PHOSPHATE GUANYL TRANSFERASE"/>
    <property type="match status" value="1"/>
</dbReference>
<sequence>MKSHSTHIYDWKKTAIHSDANMKDVLMTISDGNMQIALVVDDGCHLAGTVTDGDIRRALLRGDGLDTPISAFMNDNPTTGLLDEDESLWQRTMQRYTLRHLPLLDANGCMVGLARFEPPKEPVRDNPVVLMAGGLGTRLHPLTHSQPKPLLEVGSKPILETIIENFADHGFHNIYLCINYKGEMIKEYFGDGSRWNVNIEYIEEHKRMGTAGALSLLPKRPETPFFVMNSDLLTKVDFVRLLRFHQKQSGSATLCTREYTHQIPYGVINLEGHKVLDMVEKPIQRFSVNAGIYMLEPHTLDEIPADCFYDMPSLINALLENKKSVSSFPIHEYWIDIGHMQEFKKAGEDYGDQFINK</sequence>
<dbReference type="CDD" id="cd06426">
    <property type="entry name" value="NTP_transferase_like_2"/>
    <property type="match status" value="1"/>
</dbReference>
<dbReference type="InterPro" id="IPR005835">
    <property type="entry name" value="NTP_transferase_dom"/>
</dbReference>
<dbReference type="CDD" id="cd04607">
    <property type="entry name" value="CBS_pair_NTP_transferase_assoc"/>
    <property type="match status" value="1"/>
</dbReference>
<evidence type="ECO:0000259" key="1">
    <source>
        <dbReference type="PROSITE" id="PS51371"/>
    </source>
</evidence>
<name>A0A3B1A393_9ZZZZ</name>
<dbReference type="Gene3D" id="3.90.550.10">
    <property type="entry name" value="Spore Coat Polysaccharide Biosynthesis Protein SpsA, Chain A"/>
    <property type="match status" value="1"/>
</dbReference>
<organism evidence="2">
    <name type="scientific">hydrothermal vent metagenome</name>
    <dbReference type="NCBI Taxonomy" id="652676"/>
    <lineage>
        <taxon>unclassified sequences</taxon>
        <taxon>metagenomes</taxon>
        <taxon>ecological metagenomes</taxon>
    </lineage>
</organism>
<protein>
    <submittedName>
        <fullName evidence="2">D-glycero-D-manno-heptose 1-phosphate guanosyltransferase</fullName>
    </submittedName>
</protein>
<dbReference type="Pfam" id="PF00483">
    <property type="entry name" value="NTP_transferase"/>
    <property type="match status" value="1"/>
</dbReference>
<dbReference type="InterPro" id="IPR000644">
    <property type="entry name" value="CBS_dom"/>
</dbReference>
<dbReference type="Pfam" id="PF00571">
    <property type="entry name" value="CBS"/>
    <property type="match status" value="1"/>
</dbReference>
<reference evidence="2" key="1">
    <citation type="submission" date="2018-06" db="EMBL/GenBank/DDBJ databases">
        <authorList>
            <person name="Zhirakovskaya E."/>
        </authorList>
    </citation>
    <scope>NUCLEOTIDE SEQUENCE</scope>
</reference>
<dbReference type="InterPro" id="IPR050486">
    <property type="entry name" value="Mannose-1P_guanyltransferase"/>
</dbReference>
<dbReference type="GO" id="GO:0016740">
    <property type="term" value="F:transferase activity"/>
    <property type="evidence" value="ECO:0007669"/>
    <property type="project" value="UniProtKB-KW"/>
</dbReference>
<accession>A0A3B1A393</accession>
<dbReference type="InterPro" id="IPR029044">
    <property type="entry name" value="Nucleotide-diphossugar_trans"/>
</dbReference>
<dbReference type="SUPFAM" id="SSF53448">
    <property type="entry name" value="Nucleotide-diphospho-sugar transferases"/>
    <property type="match status" value="1"/>
</dbReference>
<evidence type="ECO:0000313" key="2">
    <source>
        <dbReference type="EMBL" id="VAW98551.1"/>
    </source>
</evidence>
<dbReference type="Gene3D" id="3.10.580.10">
    <property type="entry name" value="CBS-domain"/>
    <property type="match status" value="1"/>
</dbReference>
<proteinExistence type="predicted"/>
<gene>
    <name evidence="2" type="ORF">MNBD_GAMMA19-982</name>
</gene>
<feature type="domain" description="CBS" evidence="1">
    <location>
        <begin position="1"/>
        <end position="67"/>
    </location>
</feature>